<dbReference type="AlphaFoldDB" id="X1H6L8"/>
<dbReference type="EMBL" id="BARU01031983">
    <property type="protein sequence ID" value="GAH65846.1"/>
    <property type="molecule type" value="Genomic_DNA"/>
</dbReference>
<sequence>MNFYMDETRLRQILKHFPEVSILVIGDFFL</sequence>
<name>X1H6L8_9ZZZZ</name>
<protein>
    <submittedName>
        <fullName evidence="1">Uncharacterized protein</fullName>
    </submittedName>
</protein>
<proteinExistence type="predicted"/>
<accession>X1H6L8</accession>
<comment type="caution">
    <text evidence="1">The sequence shown here is derived from an EMBL/GenBank/DDBJ whole genome shotgun (WGS) entry which is preliminary data.</text>
</comment>
<gene>
    <name evidence="1" type="ORF">S03H2_50507</name>
</gene>
<organism evidence="1">
    <name type="scientific">marine sediment metagenome</name>
    <dbReference type="NCBI Taxonomy" id="412755"/>
    <lineage>
        <taxon>unclassified sequences</taxon>
        <taxon>metagenomes</taxon>
        <taxon>ecological metagenomes</taxon>
    </lineage>
</organism>
<feature type="non-terminal residue" evidence="1">
    <location>
        <position position="30"/>
    </location>
</feature>
<reference evidence="1" key="1">
    <citation type="journal article" date="2014" name="Front. Microbiol.">
        <title>High frequency of phylogenetically diverse reductive dehalogenase-homologous genes in deep subseafloor sedimentary metagenomes.</title>
        <authorList>
            <person name="Kawai M."/>
            <person name="Futagami T."/>
            <person name="Toyoda A."/>
            <person name="Takaki Y."/>
            <person name="Nishi S."/>
            <person name="Hori S."/>
            <person name="Arai W."/>
            <person name="Tsubouchi T."/>
            <person name="Morono Y."/>
            <person name="Uchiyama I."/>
            <person name="Ito T."/>
            <person name="Fujiyama A."/>
            <person name="Inagaki F."/>
            <person name="Takami H."/>
        </authorList>
    </citation>
    <scope>NUCLEOTIDE SEQUENCE</scope>
    <source>
        <strain evidence="1">Expedition CK06-06</strain>
    </source>
</reference>
<evidence type="ECO:0000313" key="1">
    <source>
        <dbReference type="EMBL" id="GAH65846.1"/>
    </source>
</evidence>